<evidence type="ECO:0000313" key="1">
    <source>
        <dbReference type="EMBL" id="MCH7410191.1"/>
    </source>
</evidence>
<name>A0ABS9V1A2_9BACT</name>
<evidence type="ECO:0000313" key="2">
    <source>
        <dbReference type="Proteomes" id="UP001165489"/>
    </source>
</evidence>
<accession>A0ABS9V1A2</accession>
<dbReference type="Proteomes" id="UP001165489">
    <property type="component" value="Unassembled WGS sequence"/>
</dbReference>
<protein>
    <recommendedName>
        <fullName evidence="3">RES domain-containing protein</fullName>
    </recommendedName>
</protein>
<gene>
    <name evidence="1" type="ORF">MM239_12355</name>
</gene>
<dbReference type="EMBL" id="JAKZGP010000031">
    <property type="protein sequence ID" value="MCH7410191.1"/>
    <property type="molecule type" value="Genomic_DNA"/>
</dbReference>
<proteinExistence type="predicted"/>
<comment type="caution">
    <text evidence="1">The sequence shown here is derived from an EMBL/GenBank/DDBJ whole genome shotgun (WGS) entry which is preliminary data.</text>
</comment>
<organism evidence="1 2">
    <name type="scientific">Belliella filtrata</name>
    <dbReference type="NCBI Taxonomy" id="2923435"/>
    <lineage>
        <taxon>Bacteria</taxon>
        <taxon>Pseudomonadati</taxon>
        <taxon>Bacteroidota</taxon>
        <taxon>Cytophagia</taxon>
        <taxon>Cytophagales</taxon>
        <taxon>Cyclobacteriaceae</taxon>
        <taxon>Belliella</taxon>
    </lineage>
</organism>
<evidence type="ECO:0008006" key="3">
    <source>
        <dbReference type="Google" id="ProtNLM"/>
    </source>
</evidence>
<sequence length="302" mass="34826">MYLNRLIKILGNLNLAYDYYTILNELFRKNGHLPFMVTNYGQGKSLMRARPMYPNEPRFKNVSDFSFKPQKLNHTYQRASTPYQSMFYATTTRESPSDGEFDSARLISVEESMPWVRDENSVGVRKIAFARWLAKESLNLITIVHNSEYHKVNSYTKEVYEDFNKTISASPKDYQDAVMNFHKALAYEFSKEVNNHLEYQISAIFSEIMCGRSDIDGILYPSFRMEGNGLNVAIKPQSMYKLGLYVAGESIIYKNKKELVLGNTAIVQLEEGTEAFEMIDIENHEEECLNKIGVSSIEELLL</sequence>
<keyword evidence="2" id="KW-1185">Reference proteome</keyword>
<dbReference type="RefSeq" id="WP_241348559.1">
    <property type="nucleotide sequence ID" value="NZ_JAKZGP010000031.1"/>
</dbReference>
<reference evidence="1" key="1">
    <citation type="submission" date="2022-03" db="EMBL/GenBank/DDBJ databases">
        <title>De novo assembled genomes of Belliella spp. (Cyclobacteriaceae) strains.</title>
        <authorList>
            <person name="Szabo A."/>
            <person name="Korponai K."/>
            <person name="Felfoldi T."/>
        </authorList>
    </citation>
    <scope>NUCLEOTIDE SEQUENCE</scope>
    <source>
        <strain evidence="1">DSM 111904</strain>
    </source>
</reference>